<reference evidence="5" key="1">
    <citation type="submission" date="2023-10" db="EMBL/GenBank/DDBJ databases">
        <authorList>
            <person name="Chen Y."/>
            <person name="Shah S."/>
            <person name="Dougan E. K."/>
            <person name="Thang M."/>
            <person name="Chan C."/>
        </authorList>
    </citation>
    <scope>NUCLEOTIDE SEQUENCE [LARGE SCALE GENOMIC DNA]</scope>
</reference>
<dbReference type="InterPro" id="IPR036414">
    <property type="entry name" value="YaeB_N_sf"/>
</dbReference>
<evidence type="ECO:0000256" key="2">
    <source>
        <dbReference type="ARBA" id="ARBA00033753"/>
    </source>
</evidence>
<dbReference type="EMBL" id="CAUYUJ010001547">
    <property type="protein sequence ID" value="CAK0796437.1"/>
    <property type="molecule type" value="Genomic_DNA"/>
</dbReference>
<gene>
    <name evidence="5" type="ORF">PCOR1329_LOCUS5817</name>
</gene>
<dbReference type="InterPro" id="IPR036413">
    <property type="entry name" value="YaeB-like_sf"/>
</dbReference>
<protein>
    <recommendedName>
        <fullName evidence="4">TsaA-like domain-containing protein</fullName>
    </recommendedName>
</protein>
<name>A0ABN9PXA0_9DINO</name>
<evidence type="ECO:0000256" key="1">
    <source>
        <dbReference type="ARBA" id="ARBA00022691"/>
    </source>
</evidence>
<evidence type="ECO:0000313" key="5">
    <source>
        <dbReference type="EMBL" id="CAK0796437.1"/>
    </source>
</evidence>
<feature type="region of interest" description="Disordered" evidence="3">
    <location>
        <begin position="1"/>
        <end position="34"/>
    </location>
</feature>
<comment type="similarity">
    <text evidence="2">Belongs to the tRNA methyltransferase O family.</text>
</comment>
<keyword evidence="1" id="KW-0949">S-adenosyl-L-methionine</keyword>
<dbReference type="Gene3D" id="2.40.30.70">
    <property type="entry name" value="YaeB-like"/>
    <property type="match status" value="1"/>
</dbReference>
<organism evidence="5 6">
    <name type="scientific">Prorocentrum cordatum</name>
    <dbReference type="NCBI Taxonomy" id="2364126"/>
    <lineage>
        <taxon>Eukaryota</taxon>
        <taxon>Sar</taxon>
        <taxon>Alveolata</taxon>
        <taxon>Dinophyceae</taxon>
        <taxon>Prorocentrales</taxon>
        <taxon>Prorocentraceae</taxon>
        <taxon>Prorocentrum</taxon>
    </lineage>
</organism>
<feature type="domain" description="TsaA-like" evidence="4">
    <location>
        <begin position="14"/>
        <end position="52"/>
    </location>
</feature>
<dbReference type="Pfam" id="PF01980">
    <property type="entry name" value="TrmO_N"/>
    <property type="match status" value="1"/>
</dbReference>
<sequence>MHRNHRNIQGEELPARIRPPSGGQKQGLLATRAPHRPCGPLGLSCLRIEDIRVAAPNTTGSRRNKCVLAAGGPGGLDAAAAAAAAERRAGGDPDGDPSAVAGIEENYSVRIEVSNLDILDNAGRPGRRTGA</sequence>
<comment type="caution">
    <text evidence="5">The sequence shown here is derived from an EMBL/GenBank/DDBJ whole genome shotgun (WGS) entry which is preliminary data.</text>
</comment>
<proteinExistence type="inferred from homology"/>
<dbReference type="Proteomes" id="UP001189429">
    <property type="component" value="Unassembled WGS sequence"/>
</dbReference>
<evidence type="ECO:0000259" key="4">
    <source>
        <dbReference type="Pfam" id="PF01980"/>
    </source>
</evidence>
<keyword evidence="6" id="KW-1185">Reference proteome</keyword>
<dbReference type="InterPro" id="IPR023370">
    <property type="entry name" value="TrmO-like_N"/>
</dbReference>
<evidence type="ECO:0000256" key="3">
    <source>
        <dbReference type="SAM" id="MobiDB-lite"/>
    </source>
</evidence>
<accession>A0ABN9PXA0</accession>
<dbReference type="SUPFAM" id="SSF118196">
    <property type="entry name" value="YaeB-like"/>
    <property type="match status" value="1"/>
</dbReference>
<evidence type="ECO:0000313" key="6">
    <source>
        <dbReference type="Proteomes" id="UP001189429"/>
    </source>
</evidence>